<dbReference type="PIRSF" id="PIRSF038991">
    <property type="entry name" value="Protein_AbrB"/>
    <property type="match status" value="1"/>
</dbReference>
<keyword evidence="1" id="KW-0812">Transmembrane</keyword>
<dbReference type="PANTHER" id="PTHR38457">
    <property type="entry name" value="REGULATOR ABRB-RELATED"/>
    <property type="match status" value="1"/>
</dbReference>
<dbReference type="Pfam" id="PF05145">
    <property type="entry name" value="AbrB"/>
    <property type="match status" value="1"/>
</dbReference>
<accession>A0ABU4SN50</accession>
<dbReference type="RefSeq" id="WP_319926774.1">
    <property type="nucleotide sequence ID" value="NZ_VCDP01000049.1"/>
</dbReference>
<feature type="transmembrane region" description="Helical" evidence="1">
    <location>
        <begin position="51"/>
        <end position="71"/>
    </location>
</feature>
<organism evidence="2 3">
    <name type="scientific">Xenorhabdus littoralis</name>
    <dbReference type="NCBI Taxonomy" id="2582835"/>
    <lineage>
        <taxon>Bacteria</taxon>
        <taxon>Pseudomonadati</taxon>
        <taxon>Pseudomonadota</taxon>
        <taxon>Gammaproteobacteria</taxon>
        <taxon>Enterobacterales</taxon>
        <taxon>Morganellaceae</taxon>
        <taxon>Xenorhabdus</taxon>
    </lineage>
</organism>
<dbReference type="PANTHER" id="PTHR38457:SF1">
    <property type="entry name" value="REGULATOR ABRB-RELATED"/>
    <property type="match status" value="1"/>
</dbReference>
<feature type="transmembrane region" description="Helical" evidence="1">
    <location>
        <begin position="332"/>
        <end position="349"/>
    </location>
</feature>
<reference evidence="3" key="1">
    <citation type="journal article" date="2024" name="Toxins">
        <title>Genome Sequence Analysis of Native Xenorhabdus Strains Isolated from Entomopathogenic Nematodes in Argentina.</title>
        <authorList>
            <person name="Palma L."/>
            <person name="Frizzo L."/>
            <person name="Kaiser S."/>
            <person name="Berry C."/>
            <person name="Caballero P."/>
            <person name="Bode H.B."/>
            <person name="Del Valle E.E."/>
        </authorList>
    </citation>
    <scope>NUCLEOTIDE SEQUENCE [LARGE SCALE GENOMIC DNA]</scope>
    <source>
        <strain evidence="3">Reich</strain>
    </source>
</reference>
<dbReference type="Proteomes" id="UP001271640">
    <property type="component" value="Unassembled WGS sequence"/>
</dbReference>
<keyword evidence="1" id="KW-0472">Membrane</keyword>
<proteinExistence type="predicted"/>
<evidence type="ECO:0000256" key="1">
    <source>
        <dbReference type="SAM" id="Phobius"/>
    </source>
</evidence>
<feature type="transmembrane region" description="Helical" evidence="1">
    <location>
        <begin position="12"/>
        <end position="45"/>
    </location>
</feature>
<sequence>MLKNGMLALSSIVFCMFLGWGLSLLGLPLAYMFGAITAVILAYRFRIPVVIPKHSLTVVQVILGSSIGLMVKGLQGEAVQDIFILLPAMLICLILQFATGYLWFHRKMGWSQEEAILGAIPGATAAVLALSEHIQTPPQKVVISHAIRLVLLTILAGIITGLNPPPVTASVAHPDTLNSHIFSLDTISAIGGLLLIAAGGYFLGLLLERLHFPAPYMLTSLVVAISVHYLSDMMLVMPDFLSFLAMTLIGMRIGRYFTAFSVSMLISNMWSSIQAVFISLTVTVLVALITSRIMGYPMDLLILAWAPGSMEAMLFAAMAMKINMGIVMSSHIIRMSLLHTIPAIILVFQKRQPRD</sequence>
<dbReference type="EMBL" id="VCDP01000049">
    <property type="protein sequence ID" value="MDX8000067.1"/>
    <property type="molecule type" value="Genomic_DNA"/>
</dbReference>
<feature type="transmembrane region" description="Helical" evidence="1">
    <location>
        <begin position="214"/>
        <end position="231"/>
    </location>
</feature>
<feature type="transmembrane region" description="Helical" evidence="1">
    <location>
        <begin position="300"/>
        <end position="320"/>
    </location>
</feature>
<evidence type="ECO:0000313" key="3">
    <source>
        <dbReference type="Proteomes" id="UP001271640"/>
    </source>
</evidence>
<keyword evidence="3" id="KW-1185">Reference proteome</keyword>
<feature type="transmembrane region" description="Helical" evidence="1">
    <location>
        <begin position="187"/>
        <end position="207"/>
    </location>
</feature>
<protein>
    <submittedName>
        <fullName evidence="2">AbrB family transcriptional regulator</fullName>
    </submittedName>
</protein>
<name>A0ABU4SN50_9GAMM</name>
<dbReference type="InterPro" id="IPR007820">
    <property type="entry name" value="AbrB_fam"/>
</dbReference>
<feature type="transmembrane region" description="Helical" evidence="1">
    <location>
        <begin position="83"/>
        <end position="104"/>
    </location>
</feature>
<evidence type="ECO:0000313" key="2">
    <source>
        <dbReference type="EMBL" id="MDX8000067.1"/>
    </source>
</evidence>
<keyword evidence="1" id="KW-1133">Transmembrane helix</keyword>
<feature type="transmembrane region" description="Helical" evidence="1">
    <location>
        <begin position="146"/>
        <end position="167"/>
    </location>
</feature>
<comment type="caution">
    <text evidence="2">The sequence shown here is derived from an EMBL/GenBank/DDBJ whole genome shotgun (WGS) entry which is preliminary data.</text>
</comment>
<feature type="transmembrane region" description="Helical" evidence="1">
    <location>
        <begin position="273"/>
        <end position="294"/>
    </location>
</feature>
<gene>
    <name evidence="2" type="ORF">FE394_12840</name>
</gene>